<proteinExistence type="predicted"/>
<protein>
    <submittedName>
        <fullName evidence="1">Uncharacterized protein</fullName>
    </submittedName>
</protein>
<dbReference type="SUPFAM" id="SSF103025">
    <property type="entry name" value="Folate-binding domain"/>
    <property type="match status" value="1"/>
</dbReference>
<feature type="non-terminal residue" evidence="1">
    <location>
        <position position="70"/>
    </location>
</feature>
<organism evidence="1">
    <name type="scientific">marine metagenome</name>
    <dbReference type="NCBI Taxonomy" id="408172"/>
    <lineage>
        <taxon>unclassified sequences</taxon>
        <taxon>metagenomes</taxon>
        <taxon>ecological metagenomes</taxon>
    </lineage>
</organism>
<dbReference type="InterPro" id="IPR027266">
    <property type="entry name" value="TrmE/GcvT-like"/>
</dbReference>
<dbReference type="EMBL" id="UINC01187070">
    <property type="protein sequence ID" value="SVD99591.1"/>
    <property type="molecule type" value="Genomic_DNA"/>
</dbReference>
<reference evidence="1" key="1">
    <citation type="submission" date="2018-05" db="EMBL/GenBank/DDBJ databases">
        <authorList>
            <person name="Lanie J.A."/>
            <person name="Ng W.-L."/>
            <person name="Kazmierczak K.M."/>
            <person name="Andrzejewski T.M."/>
            <person name="Davidsen T.M."/>
            <person name="Wayne K.J."/>
            <person name="Tettelin H."/>
            <person name="Glass J.I."/>
            <person name="Rusch D."/>
            <person name="Podicherti R."/>
            <person name="Tsui H.-C.T."/>
            <person name="Winkler M.E."/>
        </authorList>
    </citation>
    <scope>NUCLEOTIDE SEQUENCE</scope>
</reference>
<name>A0A382ZVY5_9ZZZZ</name>
<sequence length="70" mass="7898">MTEVLKLCGLKLNEYKSLIESCGLIRFNNIGVIYAKGDDVLDLIDRLSTNDVSKLEDNFWMDTVLTTNKG</sequence>
<dbReference type="AlphaFoldDB" id="A0A382ZVY5"/>
<dbReference type="Gene3D" id="3.30.1360.120">
    <property type="entry name" value="Probable tRNA modification gtpase trme, domain 1"/>
    <property type="match status" value="1"/>
</dbReference>
<accession>A0A382ZVY5</accession>
<evidence type="ECO:0000313" key="1">
    <source>
        <dbReference type="EMBL" id="SVD99591.1"/>
    </source>
</evidence>
<gene>
    <name evidence="1" type="ORF">METZ01_LOCUS452445</name>
</gene>